<feature type="non-terminal residue" evidence="3">
    <location>
        <position position="93"/>
    </location>
</feature>
<gene>
    <name evidence="3" type="ORF">M9458_044352</name>
</gene>
<accession>A0ABD0NG47</accession>
<comment type="caution">
    <text evidence="3">The sequence shown here is derived from an EMBL/GenBank/DDBJ whole genome shotgun (WGS) entry which is preliminary data.</text>
</comment>
<comment type="similarity">
    <text evidence="1">Belongs to the BCOR family.</text>
</comment>
<protein>
    <submittedName>
        <fullName evidence="3">Uncharacterized protein</fullName>
    </submittedName>
</protein>
<feature type="compositionally biased region" description="Pro residues" evidence="2">
    <location>
        <begin position="22"/>
        <end position="68"/>
    </location>
</feature>
<dbReference type="PANTHER" id="PTHR24117">
    <property type="entry name" value="AGAP007537-PB"/>
    <property type="match status" value="1"/>
</dbReference>
<feature type="non-terminal residue" evidence="3">
    <location>
        <position position="1"/>
    </location>
</feature>
<dbReference type="PANTHER" id="PTHR24117:SF8">
    <property type="entry name" value="BCL-6 COREPRESSOR"/>
    <property type="match status" value="1"/>
</dbReference>
<dbReference type="EMBL" id="JAMKFB020000022">
    <property type="protein sequence ID" value="KAL0160627.1"/>
    <property type="molecule type" value="Genomic_DNA"/>
</dbReference>
<feature type="compositionally biased region" description="Polar residues" evidence="2">
    <location>
        <begin position="7"/>
        <end position="17"/>
    </location>
</feature>
<reference evidence="3 4" key="1">
    <citation type="submission" date="2024-05" db="EMBL/GenBank/DDBJ databases">
        <title>Genome sequencing and assembly of Indian major carp, Cirrhinus mrigala (Hamilton, 1822).</title>
        <authorList>
            <person name="Mohindra V."/>
            <person name="Chowdhury L.M."/>
            <person name="Lal K."/>
            <person name="Jena J.K."/>
        </authorList>
    </citation>
    <scope>NUCLEOTIDE SEQUENCE [LARGE SCALE GENOMIC DNA]</scope>
    <source>
        <strain evidence="3">CM1030</strain>
        <tissue evidence="3">Blood</tissue>
    </source>
</reference>
<dbReference type="Proteomes" id="UP001529510">
    <property type="component" value="Unassembled WGS sequence"/>
</dbReference>
<feature type="region of interest" description="Disordered" evidence="2">
    <location>
        <begin position="1"/>
        <end position="72"/>
    </location>
</feature>
<evidence type="ECO:0000256" key="2">
    <source>
        <dbReference type="SAM" id="MobiDB-lite"/>
    </source>
</evidence>
<proteinExistence type="inferred from homology"/>
<organism evidence="3 4">
    <name type="scientific">Cirrhinus mrigala</name>
    <name type="common">Mrigala</name>
    <dbReference type="NCBI Taxonomy" id="683832"/>
    <lineage>
        <taxon>Eukaryota</taxon>
        <taxon>Metazoa</taxon>
        <taxon>Chordata</taxon>
        <taxon>Craniata</taxon>
        <taxon>Vertebrata</taxon>
        <taxon>Euteleostomi</taxon>
        <taxon>Actinopterygii</taxon>
        <taxon>Neopterygii</taxon>
        <taxon>Teleostei</taxon>
        <taxon>Ostariophysi</taxon>
        <taxon>Cypriniformes</taxon>
        <taxon>Cyprinidae</taxon>
        <taxon>Labeoninae</taxon>
        <taxon>Labeonini</taxon>
        <taxon>Cirrhinus</taxon>
    </lineage>
</organism>
<sequence>VLKRSAQKQPASLSDYESSPVKPRPPSPAYQPAAPPTPPCAVPDVPVPPVAPAPPVSAEPPVSRPMPPEARRLIVNKNAGETLLQRAARLGYE</sequence>
<dbReference type="AlphaFoldDB" id="A0ABD0NG47"/>
<keyword evidence="4" id="KW-1185">Reference proteome</keyword>
<name>A0ABD0NG47_CIRMR</name>
<dbReference type="InterPro" id="IPR047144">
    <property type="entry name" value="BCOR-like"/>
</dbReference>
<evidence type="ECO:0000313" key="3">
    <source>
        <dbReference type="EMBL" id="KAL0160627.1"/>
    </source>
</evidence>
<evidence type="ECO:0000256" key="1">
    <source>
        <dbReference type="ARBA" id="ARBA00034703"/>
    </source>
</evidence>
<evidence type="ECO:0000313" key="4">
    <source>
        <dbReference type="Proteomes" id="UP001529510"/>
    </source>
</evidence>